<keyword evidence="7" id="KW-1185">Reference proteome</keyword>
<proteinExistence type="inferred from homology"/>
<dbReference type="GO" id="GO:0003677">
    <property type="term" value="F:DNA binding"/>
    <property type="evidence" value="ECO:0007669"/>
    <property type="project" value="UniProtKB-KW"/>
</dbReference>
<keyword evidence="4" id="KW-0233">DNA recombination</keyword>
<comment type="caution">
    <text evidence="6">The sequence shown here is derived from an EMBL/GenBank/DDBJ whole genome shotgun (WGS) entry which is preliminary data.</text>
</comment>
<dbReference type="SUPFAM" id="SSF56349">
    <property type="entry name" value="DNA breaking-rejoining enzymes"/>
    <property type="match status" value="1"/>
</dbReference>
<evidence type="ECO:0000313" key="6">
    <source>
        <dbReference type="EMBL" id="MST81525.1"/>
    </source>
</evidence>
<dbReference type="Gene3D" id="1.10.150.130">
    <property type="match status" value="1"/>
</dbReference>
<evidence type="ECO:0000256" key="3">
    <source>
        <dbReference type="ARBA" id="ARBA00023125"/>
    </source>
</evidence>
<dbReference type="GO" id="GO:0006310">
    <property type="term" value="P:DNA recombination"/>
    <property type="evidence" value="ECO:0007669"/>
    <property type="project" value="UniProtKB-KW"/>
</dbReference>
<reference evidence="6 7" key="1">
    <citation type="submission" date="2019-08" db="EMBL/GenBank/DDBJ databases">
        <title>In-depth cultivation of the pig gut microbiome towards novel bacterial diversity and tailored functional studies.</title>
        <authorList>
            <person name="Wylensek D."/>
            <person name="Hitch T.C.A."/>
            <person name="Clavel T."/>
        </authorList>
    </citation>
    <scope>NUCLEOTIDE SEQUENCE [LARGE SCALE GENOMIC DNA]</scope>
    <source>
        <strain evidence="6 7">Oil+RF-744-WCA-WT-13</strain>
    </source>
</reference>
<protein>
    <submittedName>
        <fullName evidence="6">Site-specific integrase</fullName>
    </submittedName>
</protein>
<keyword evidence="2" id="KW-0229">DNA integration</keyword>
<dbReference type="InterPro" id="IPR013762">
    <property type="entry name" value="Integrase-like_cat_sf"/>
</dbReference>
<evidence type="ECO:0000256" key="2">
    <source>
        <dbReference type="ARBA" id="ARBA00022908"/>
    </source>
</evidence>
<dbReference type="PANTHER" id="PTHR30629">
    <property type="entry name" value="PROPHAGE INTEGRASE"/>
    <property type="match status" value="1"/>
</dbReference>
<accession>A0A7X2P785</accession>
<dbReference type="InterPro" id="IPR002104">
    <property type="entry name" value="Integrase_catalytic"/>
</dbReference>
<comment type="similarity">
    <text evidence="1">Belongs to the 'phage' integrase family.</text>
</comment>
<organism evidence="6 7">
    <name type="scientific">Bilifractor porci</name>
    <dbReference type="NCBI Taxonomy" id="2606636"/>
    <lineage>
        <taxon>Bacteria</taxon>
        <taxon>Bacillati</taxon>
        <taxon>Bacillota</taxon>
        <taxon>Clostridia</taxon>
        <taxon>Lachnospirales</taxon>
        <taxon>Lachnospiraceae</taxon>
        <taxon>Bilifractor</taxon>
    </lineage>
</organism>
<dbReference type="PANTHER" id="PTHR30629:SF2">
    <property type="entry name" value="PROPHAGE INTEGRASE INTS-RELATED"/>
    <property type="match status" value="1"/>
</dbReference>
<sequence length="373" mass="43777">MWSQKLKSGNVCYRERYENPLTGEIKVATVTIKPSGKKRTDERIAEEALREKIDKITHEAKVKDLTLEELCEKYIARQQREYKPQTAQAARRRLSTIKRLIGNKALIKRLNAPLVADKLYTGSDITYNERLTRFKALMRWAYQAGYIDDVSYLDRLQNKRVPSVRVKDAEKYLEHDEIDKLLSGMTVERWKLVTEFLILSGLRIGEFIALNDSDVDFEKREIHVTKTFSRDIHKISTTKTEMSERDVYMQDELLECAERIKKFSKEEQIQYVFQTDLFLSNGNGDYICYDVYSKYFRENTERILGRRLTPHSLRHTHTALLAESGVPLETISRRLGHADSEVTKNVYFHVTEKMREKDNDKIKSVKMLHVCYT</sequence>
<dbReference type="CDD" id="cd01189">
    <property type="entry name" value="INT_ICEBs1_C_like"/>
    <property type="match status" value="1"/>
</dbReference>
<gene>
    <name evidence="6" type="ORF">FYJ60_04270</name>
</gene>
<dbReference type="EMBL" id="VUMV01000002">
    <property type="protein sequence ID" value="MST81525.1"/>
    <property type="molecule type" value="Genomic_DNA"/>
</dbReference>
<dbReference type="Pfam" id="PF00589">
    <property type="entry name" value="Phage_integrase"/>
    <property type="match status" value="1"/>
</dbReference>
<dbReference type="InterPro" id="IPR011010">
    <property type="entry name" value="DNA_brk_join_enz"/>
</dbReference>
<dbReference type="InterPro" id="IPR050808">
    <property type="entry name" value="Phage_Integrase"/>
</dbReference>
<evidence type="ECO:0000313" key="7">
    <source>
        <dbReference type="Proteomes" id="UP000466864"/>
    </source>
</evidence>
<dbReference type="GO" id="GO:0015074">
    <property type="term" value="P:DNA integration"/>
    <property type="evidence" value="ECO:0007669"/>
    <property type="project" value="UniProtKB-KW"/>
</dbReference>
<keyword evidence="3" id="KW-0238">DNA-binding</keyword>
<evidence type="ECO:0000256" key="1">
    <source>
        <dbReference type="ARBA" id="ARBA00008857"/>
    </source>
</evidence>
<dbReference type="Gene3D" id="1.10.443.10">
    <property type="entry name" value="Intergrase catalytic core"/>
    <property type="match status" value="1"/>
</dbReference>
<dbReference type="RefSeq" id="WP_154457325.1">
    <property type="nucleotide sequence ID" value="NZ_VUMV01000002.1"/>
</dbReference>
<dbReference type="AlphaFoldDB" id="A0A7X2P785"/>
<dbReference type="Proteomes" id="UP000466864">
    <property type="component" value="Unassembled WGS sequence"/>
</dbReference>
<evidence type="ECO:0000256" key="4">
    <source>
        <dbReference type="ARBA" id="ARBA00023172"/>
    </source>
</evidence>
<dbReference type="PROSITE" id="PS51898">
    <property type="entry name" value="TYR_RECOMBINASE"/>
    <property type="match status" value="1"/>
</dbReference>
<name>A0A7X2P785_9FIRM</name>
<evidence type="ECO:0000259" key="5">
    <source>
        <dbReference type="PROSITE" id="PS51898"/>
    </source>
</evidence>
<dbReference type="InterPro" id="IPR010998">
    <property type="entry name" value="Integrase_recombinase_N"/>
</dbReference>
<feature type="domain" description="Tyr recombinase" evidence="5">
    <location>
        <begin position="168"/>
        <end position="360"/>
    </location>
</feature>